<dbReference type="PROSITE" id="PS51722">
    <property type="entry name" value="G_TR_2"/>
    <property type="match status" value="1"/>
</dbReference>
<dbReference type="SUPFAM" id="SSF54980">
    <property type="entry name" value="EF-G C-terminal domain-like"/>
    <property type="match status" value="2"/>
</dbReference>
<dbReference type="Gene3D" id="3.30.70.870">
    <property type="entry name" value="Elongation Factor G (Translational Gtpase), domain 3"/>
    <property type="match status" value="1"/>
</dbReference>
<dbReference type="SUPFAM" id="SSF52540">
    <property type="entry name" value="P-loop containing nucleoside triphosphate hydrolases"/>
    <property type="match status" value="1"/>
</dbReference>
<dbReference type="FunFam" id="2.40.30.10:FF:000029">
    <property type="entry name" value="116 kDa U5 small nuclear ribonucleoprotein component"/>
    <property type="match status" value="1"/>
</dbReference>
<dbReference type="GO" id="GO:0071007">
    <property type="term" value="C:U2-type catalytic step 2 spliceosome"/>
    <property type="evidence" value="ECO:0007669"/>
    <property type="project" value="TreeGrafter"/>
</dbReference>
<dbReference type="InterPro" id="IPR020568">
    <property type="entry name" value="Ribosomal_Su5_D2-typ_SF"/>
</dbReference>
<dbReference type="EMBL" id="SELW01000218">
    <property type="protein sequence ID" value="TID30007.1"/>
    <property type="molecule type" value="Genomic_DNA"/>
</dbReference>
<evidence type="ECO:0000259" key="4">
    <source>
        <dbReference type="PROSITE" id="PS51722"/>
    </source>
</evidence>
<keyword evidence="2" id="KW-0342">GTP-binding</keyword>
<keyword evidence="6" id="KW-1185">Reference proteome</keyword>
<dbReference type="OrthoDB" id="364892at2759"/>
<dbReference type="InterPro" id="IPR014721">
    <property type="entry name" value="Ribsml_uS5_D2-typ_fold_subgr"/>
</dbReference>
<dbReference type="InterPro" id="IPR027417">
    <property type="entry name" value="P-loop_NTPase"/>
</dbReference>
<dbReference type="AlphaFoldDB" id="A0A4T0X4W4"/>
<dbReference type="InterPro" id="IPR005517">
    <property type="entry name" value="Transl_elong_EFG/EF2_IV"/>
</dbReference>
<sequence length="965" mass="109494">MGNDQNEVLFDDFGNPLNENSTDSSDNSSISSIIYDGEQQSNSFVVQDSNTANSLISGFDETVETIIATSDAMSIDEPIIKPEVVTNFMIEESSLPQTSYSKEYLWETAKIPERVRNVALCGNIHSGKSSILDMLIQQTHDDIMEVKYVDNHILEQNKGISIKSSAMSLLLPNLEGHSTVVNFVDSPGHTNFVDEMILSIRLTDITVLCVDVTESVTKALEITAEYCIRTNTPMCLMLTKIDRLILELKLSPLDSYYKIRRTIEEVNELLKTKCVKLNVEESFERLRLSPELHNVCFSSSVFGTIFSLKSFALKYIDSNMLHKNKKITVENFSIRLWGDIYFADRKFFVRPKEPLKMATSRTFIKFILDPIYKMTLTAVSLDANERQKFVESNLKLHLKSSLYKIDSQPFMKVLFSAFFGLPSLSLVSCLNHLPSPKENAFNKLSQLYTGPHDSSFIQSSINCDSTQKVVAYVSKLVDTRDNENFYAFIRIVSGTLKSNQIVKLLGENYSLQNAHDYKLQKISKCYIWCGRYKIEVPELYAGNIGLISGPGIDKFIVKTATIYDSNFNDEIHKFRAIEHIVVPTFKVALQAFNPKDLNKFLSTMKKIDRSYIGCEVKVEDNGEYSIIGYGELYMDCLLHDFRQLYGNIDIKVSDPMVRFSETTDSISKVKLVIHSSNGKNSISITAEPLDSEIVKDMINGTLDIKRETPRQFAKKLRDRYHWDSFAARSVWDFGPGSNGTCMLCDDTLAENVDKSLLNEHKNAILKGFQWAVQEGPLCDEPISNVKFNVIDIHLAEGSSERNDAQIIQMVQKACHAAILIGVPKMMEPIYFIETICHVDALEALDKLIDKRRGFVEKKLRIEGTPLWRVVGFLPVIESVGIETDLRLATRGKAYPQMVFDRWEIVPGNPLDETAFIPQLKRAPINSTSRDFMIKTRKRKGLSIEVSLRKYVSDETWNMLSELDIV</sequence>
<dbReference type="Gene3D" id="3.30.70.240">
    <property type="match status" value="1"/>
</dbReference>
<dbReference type="Pfam" id="PF03764">
    <property type="entry name" value="EFG_IV"/>
    <property type="match status" value="1"/>
</dbReference>
<dbReference type="STRING" id="52247.A0A4T0X4W4"/>
<reference evidence="5 6" key="1">
    <citation type="journal article" date="2019" name="Front. Genet.">
        <title>Whole-Genome Sequencing of the Opportunistic Yeast Pathogen Candida inconspicua Uncovers Its Hybrid Origin.</title>
        <authorList>
            <person name="Mixao V."/>
            <person name="Hansen A.P."/>
            <person name="Saus E."/>
            <person name="Boekhout T."/>
            <person name="Lass-Florl C."/>
            <person name="Gabaldon T."/>
        </authorList>
    </citation>
    <scope>NUCLEOTIDE SEQUENCE [LARGE SCALE GENOMIC DNA]</scope>
    <source>
        <strain evidence="5 6">CBS 180</strain>
    </source>
</reference>
<organism evidence="5 6">
    <name type="scientific">Pichia inconspicua</name>
    <dbReference type="NCBI Taxonomy" id="52247"/>
    <lineage>
        <taxon>Eukaryota</taxon>
        <taxon>Fungi</taxon>
        <taxon>Dikarya</taxon>
        <taxon>Ascomycota</taxon>
        <taxon>Saccharomycotina</taxon>
        <taxon>Pichiomycetes</taxon>
        <taxon>Pichiales</taxon>
        <taxon>Pichiaceae</taxon>
        <taxon>Pichia</taxon>
    </lineage>
</organism>
<dbReference type="CDD" id="cd01683">
    <property type="entry name" value="EF2_IV_snRNP"/>
    <property type="match status" value="1"/>
</dbReference>
<feature type="compositionally biased region" description="Low complexity" evidence="3">
    <location>
        <begin position="18"/>
        <end position="30"/>
    </location>
</feature>
<keyword evidence="1" id="KW-0547">Nucleotide-binding</keyword>
<dbReference type="SUPFAM" id="SSF54211">
    <property type="entry name" value="Ribosomal protein S5 domain 2-like"/>
    <property type="match status" value="1"/>
</dbReference>
<evidence type="ECO:0000313" key="5">
    <source>
        <dbReference type="EMBL" id="TID30007.1"/>
    </source>
</evidence>
<dbReference type="SMART" id="SM00889">
    <property type="entry name" value="EFG_IV"/>
    <property type="match status" value="1"/>
</dbReference>
<dbReference type="InterPro" id="IPR035647">
    <property type="entry name" value="EFG_III/V"/>
</dbReference>
<gene>
    <name evidence="5" type="ORF">CANINC_001376</name>
</gene>
<dbReference type="InterPro" id="IPR000640">
    <property type="entry name" value="EFG_V-like"/>
</dbReference>
<dbReference type="GO" id="GO:0000398">
    <property type="term" value="P:mRNA splicing, via spliceosome"/>
    <property type="evidence" value="ECO:0007669"/>
    <property type="project" value="TreeGrafter"/>
</dbReference>
<evidence type="ECO:0000256" key="1">
    <source>
        <dbReference type="ARBA" id="ARBA00022741"/>
    </source>
</evidence>
<proteinExistence type="predicted"/>
<dbReference type="GO" id="GO:0003924">
    <property type="term" value="F:GTPase activity"/>
    <property type="evidence" value="ECO:0007669"/>
    <property type="project" value="InterPro"/>
</dbReference>
<comment type="caution">
    <text evidence="5">The sequence shown here is derived from an EMBL/GenBank/DDBJ whole genome shotgun (WGS) entry which is preliminary data.</text>
</comment>
<feature type="region of interest" description="Disordered" evidence="3">
    <location>
        <begin position="11"/>
        <end position="30"/>
    </location>
</feature>
<evidence type="ECO:0000256" key="3">
    <source>
        <dbReference type="SAM" id="MobiDB-lite"/>
    </source>
</evidence>
<dbReference type="InterPro" id="IPR000795">
    <property type="entry name" value="T_Tr_GTP-bd_dom"/>
</dbReference>
<dbReference type="PANTHER" id="PTHR42908:SF6">
    <property type="entry name" value="116 KDA U5 SMALL NUCLEAR RIBONUCLEOPROTEIN COMPONENT"/>
    <property type="match status" value="1"/>
</dbReference>
<accession>A0A4T0X4W4</accession>
<dbReference type="PANTHER" id="PTHR42908">
    <property type="entry name" value="TRANSLATION ELONGATION FACTOR-RELATED"/>
    <property type="match status" value="1"/>
</dbReference>
<dbReference type="Proteomes" id="UP000307173">
    <property type="component" value="Unassembled WGS sequence"/>
</dbReference>
<dbReference type="InterPro" id="IPR009000">
    <property type="entry name" value="Transl_B-barrel_sf"/>
</dbReference>
<dbReference type="GO" id="GO:0030623">
    <property type="term" value="F:U5 snRNA binding"/>
    <property type="evidence" value="ECO:0007669"/>
    <property type="project" value="TreeGrafter"/>
</dbReference>
<dbReference type="FunFam" id="3.30.70.870:FF:000002">
    <property type="entry name" value="Translation elongation factor 2"/>
    <property type="match status" value="1"/>
</dbReference>
<evidence type="ECO:0000256" key="2">
    <source>
        <dbReference type="ARBA" id="ARBA00023134"/>
    </source>
</evidence>
<dbReference type="SMART" id="SM00838">
    <property type="entry name" value="EFG_C"/>
    <property type="match status" value="1"/>
</dbReference>
<evidence type="ECO:0000313" key="6">
    <source>
        <dbReference type="Proteomes" id="UP000307173"/>
    </source>
</evidence>
<protein>
    <recommendedName>
        <fullName evidence="4">Tr-type G domain-containing protein</fullName>
    </recommendedName>
</protein>
<dbReference type="GO" id="GO:0005829">
    <property type="term" value="C:cytosol"/>
    <property type="evidence" value="ECO:0007669"/>
    <property type="project" value="TreeGrafter"/>
</dbReference>
<dbReference type="Gene3D" id="2.40.30.10">
    <property type="entry name" value="Translation factors"/>
    <property type="match status" value="1"/>
</dbReference>
<dbReference type="Gene3D" id="3.40.50.300">
    <property type="entry name" value="P-loop containing nucleotide triphosphate hydrolases"/>
    <property type="match status" value="1"/>
</dbReference>
<dbReference type="Pfam" id="PF00009">
    <property type="entry name" value="GTP_EFTU"/>
    <property type="match status" value="1"/>
</dbReference>
<dbReference type="Pfam" id="PF00679">
    <property type="entry name" value="EFG_C"/>
    <property type="match status" value="1"/>
</dbReference>
<dbReference type="SUPFAM" id="SSF50447">
    <property type="entry name" value="Translation proteins"/>
    <property type="match status" value="1"/>
</dbReference>
<feature type="domain" description="Tr-type G" evidence="4">
    <location>
        <begin position="113"/>
        <end position="320"/>
    </location>
</feature>
<dbReference type="Gene3D" id="3.30.230.10">
    <property type="match status" value="1"/>
</dbReference>
<dbReference type="GO" id="GO:0046540">
    <property type="term" value="C:U4/U6 x U5 tri-snRNP complex"/>
    <property type="evidence" value="ECO:0007669"/>
    <property type="project" value="TreeGrafter"/>
</dbReference>
<dbReference type="GO" id="GO:0005525">
    <property type="term" value="F:GTP binding"/>
    <property type="evidence" value="ECO:0007669"/>
    <property type="project" value="UniProtKB-KW"/>
</dbReference>
<name>A0A4T0X4W4_9ASCO</name>